<reference evidence="4 5" key="1">
    <citation type="submission" date="2014-01" db="EMBL/GenBank/DDBJ databases">
        <title>Genome sequencing of Thermococcus guaymasensis.</title>
        <authorList>
            <person name="Zhang X."/>
            <person name="Alvare G."/>
            <person name="Fristensky B."/>
            <person name="Chen L."/>
            <person name="Suen T."/>
            <person name="Chen Q."/>
            <person name="Ma K."/>
        </authorList>
    </citation>
    <scope>NUCLEOTIDE SEQUENCE [LARGE SCALE GENOMIC DNA]</scope>
    <source>
        <strain evidence="4 5">DSM 11113</strain>
    </source>
</reference>
<dbReference type="PANTHER" id="PTHR43080">
    <property type="entry name" value="CBS DOMAIN-CONTAINING PROTEIN CBSX3, MITOCHONDRIAL"/>
    <property type="match status" value="1"/>
</dbReference>
<dbReference type="STRING" id="1432656.X802_06800"/>
<evidence type="ECO:0000256" key="1">
    <source>
        <dbReference type="ARBA" id="ARBA00023122"/>
    </source>
</evidence>
<organism evidence="4 5">
    <name type="scientific">Thermococcus guaymasensis DSM 11113</name>
    <dbReference type="NCBI Taxonomy" id="1432656"/>
    <lineage>
        <taxon>Archaea</taxon>
        <taxon>Methanobacteriati</taxon>
        <taxon>Methanobacteriota</taxon>
        <taxon>Thermococci</taxon>
        <taxon>Thermococcales</taxon>
        <taxon>Thermococcaceae</taxon>
        <taxon>Thermococcus</taxon>
    </lineage>
</organism>
<dbReference type="InterPro" id="IPR000644">
    <property type="entry name" value="CBS_dom"/>
</dbReference>
<keyword evidence="5" id="KW-1185">Reference proteome</keyword>
<dbReference type="PROSITE" id="PS51371">
    <property type="entry name" value="CBS"/>
    <property type="match status" value="2"/>
</dbReference>
<dbReference type="Proteomes" id="UP000062043">
    <property type="component" value="Chromosome"/>
</dbReference>
<dbReference type="SUPFAM" id="SSF54631">
    <property type="entry name" value="CBS-domain pair"/>
    <property type="match status" value="1"/>
</dbReference>
<keyword evidence="1 2" id="KW-0129">CBS domain</keyword>
<evidence type="ECO:0000259" key="3">
    <source>
        <dbReference type="PROSITE" id="PS51371"/>
    </source>
</evidence>
<proteinExistence type="predicted"/>
<evidence type="ECO:0000313" key="4">
    <source>
        <dbReference type="EMBL" id="AJC71896.1"/>
    </source>
</evidence>
<protein>
    <submittedName>
        <fullName evidence="4">Inosine-5`-monophosphate dehydrogenase</fullName>
    </submittedName>
</protein>
<dbReference type="EMBL" id="CP007140">
    <property type="protein sequence ID" value="AJC71896.1"/>
    <property type="molecule type" value="Genomic_DNA"/>
</dbReference>
<feature type="domain" description="CBS" evidence="3">
    <location>
        <begin position="11"/>
        <end position="68"/>
    </location>
</feature>
<dbReference type="AlphaFoldDB" id="A0A0X1KKW1"/>
<dbReference type="OrthoDB" id="43333at2157"/>
<sequence length="136" mass="15054">MDMKAPIRVYMTRKLIGVRPKDTVKRAGEIMTEFDIGSLVVVDDNNNVVGFLTKGDIIRRLVVPGLPNTTPVKDIMTKDLVTVPADTPLRDVLDVMAKKGVKHILIEENGKIVGIFSITDLLEASRRRLETAIATE</sequence>
<dbReference type="RefSeq" id="WP_062372048.1">
    <property type="nucleotide sequence ID" value="NZ_CP007140.1"/>
</dbReference>
<accession>A0A0X1KKW1</accession>
<dbReference type="PANTHER" id="PTHR43080:SF2">
    <property type="entry name" value="CBS DOMAIN-CONTAINING PROTEIN"/>
    <property type="match status" value="1"/>
</dbReference>
<name>A0A0X1KKW1_9EURY</name>
<dbReference type="Gene3D" id="3.10.580.10">
    <property type="entry name" value="CBS-domain"/>
    <property type="match status" value="1"/>
</dbReference>
<evidence type="ECO:0000313" key="5">
    <source>
        <dbReference type="Proteomes" id="UP000062043"/>
    </source>
</evidence>
<dbReference type="InterPro" id="IPR051257">
    <property type="entry name" value="Diverse_CBS-Domain"/>
</dbReference>
<gene>
    <name evidence="4" type="ORF">X802_06800</name>
</gene>
<dbReference type="Pfam" id="PF00571">
    <property type="entry name" value="CBS"/>
    <property type="match status" value="2"/>
</dbReference>
<dbReference type="KEGG" id="tgy:X802_06800"/>
<dbReference type="InterPro" id="IPR046342">
    <property type="entry name" value="CBS_dom_sf"/>
</dbReference>
<dbReference type="PATRIC" id="fig|1432656.3.peg.1321"/>
<evidence type="ECO:0000256" key="2">
    <source>
        <dbReference type="PROSITE-ProRule" id="PRU00703"/>
    </source>
</evidence>
<feature type="domain" description="CBS" evidence="3">
    <location>
        <begin position="76"/>
        <end position="131"/>
    </location>
</feature>
<dbReference type="SMART" id="SM00116">
    <property type="entry name" value="CBS"/>
    <property type="match status" value="2"/>
</dbReference>
<dbReference type="GeneID" id="27135365"/>